<dbReference type="Proteomes" id="UP001174210">
    <property type="component" value="Unassembled WGS sequence"/>
</dbReference>
<proteinExistence type="predicted"/>
<organism evidence="3 4">
    <name type="scientific">Leifsonia virtsii</name>
    <dbReference type="NCBI Taxonomy" id="3035915"/>
    <lineage>
        <taxon>Bacteria</taxon>
        <taxon>Bacillati</taxon>
        <taxon>Actinomycetota</taxon>
        <taxon>Actinomycetes</taxon>
        <taxon>Micrococcales</taxon>
        <taxon>Microbacteriaceae</taxon>
        <taxon>Leifsonia</taxon>
    </lineage>
</organism>
<accession>A0ABT8J304</accession>
<keyword evidence="1" id="KW-0812">Transmembrane</keyword>
<feature type="domain" description="DUF4190" evidence="2">
    <location>
        <begin position="23"/>
        <end position="77"/>
    </location>
</feature>
<sequence length="100" mass="10478">MSAPFPPVQPATNPGPTSERWNVLAIVGFVGSFFVSLLGIILGFIALSQIRRTGERGRGLAIAGIVIGFVAVVITVLWLILVLVLFANAAANGQIQVNHG</sequence>
<feature type="transmembrane region" description="Helical" evidence="1">
    <location>
        <begin position="59"/>
        <end position="86"/>
    </location>
</feature>
<evidence type="ECO:0000313" key="4">
    <source>
        <dbReference type="Proteomes" id="UP001174210"/>
    </source>
</evidence>
<name>A0ABT8J304_9MICO</name>
<dbReference type="Pfam" id="PF13828">
    <property type="entry name" value="DUF4190"/>
    <property type="match status" value="1"/>
</dbReference>
<reference evidence="3" key="1">
    <citation type="submission" date="2023-03" db="EMBL/GenBank/DDBJ databases">
        <title>MT1 and MT2 Draft Genomes of Novel Species.</title>
        <authorList>
            <person name="Venkateswaran K."/>
        </authorList>
    </citation>
    <scope>NUCLEOTIDE SEQUENCE</scope>
    <source>
        <strain evidence="3">F6_8S_P_1A</strain>
    </source>
</reference>
<feature type="transmembrane region" description="Helical" evidence="1">
    <location>
        <begin position="23"/>
        <end position="47"/>
    </location>
</feature>
<comment type="caution">
    <text evidence="3">The sequence shown here is derived from an EMBL/GenBank/DDBJ whole genome shotgun (WGS) entry which is preliminary data.</text>
</comment>
<keyword evidence="1" id="KW-1133">Transmembrane helix</keyword>
<gene>
    <name evidence="3" type="ORF">P5G59_20130</name>
</gene>
<evidence type="ECO:0000259" key="2">
    <source>
        <dbReference type="Pfam" id="PF13828"/>
    </source>
</evidence>
<keyword evidence="1" id="KW-0472">Membrane</keyword>
<keyword evidence="4" id="KW-1185">Reference proteome</keyword>
<protein>
    <submittedName>
        <fullName evidence="3">DUF4190 domain-containing protein</fullName>
    </submittedName>
</protein>
<dbReference type="InterPro" id="IPR025241">
    <property type="entry name" value="DUF4190"/>
</dbReference>
<evidence type="ECO:0000313" key="3">
    <source>
        <dbReference type="EMBL" id="MDN4599469.1"/>
    </source>
</evidence>
<dbReference type="RefSeq" id="WP_301220810.1">
    <property type="nucleotide sequence ID" value="NZ_JAROCB010000007.1"/>
</dbReference>
<dbReference type="EMBL" id="JAROCB010000007">
    <property type="protein sequence ID" value="MDN4599469.1"/>
    <property type="molecule type" value="Genomic_DNA"/>
</dbReference>
<evidence type="ECO:0000256" key="1">
    <source>
        <dbReference type="SAM" id="Phobius"/>
    </source>
</evidence>